<evidence type="ECO:0000256" key="1">
    <source>
        <dbReference type="ARBA" id="ARBA00004571"/>
    </source>
</evidence>
<feature type="signal peptide" evidence="8">
    <location>
        <begin position="1"/>
        <end position="20"/>
    </location>
</feature>
<evidence type="ECO:0000256" key="8">
    <source>
        <dbReference type="SAM" id="SignalP"/>
    </source>
</evidence>
<evidence type="ECO:0000256" key="7">
    <source>
        <dbReference type="PROSITE-ProRule" id="PRU01360"/>
    </source>
</evidence>
<dbReference type="OrthoDB" id="9768177at2"/>
<dbReference type="InterPro" id="IPR037066">
    <property type="entry name" value="Plug_dom_sf"/>
</dbReference>
<comment type="similarity">
    <text evidence="7">Belongs to the TonB-dependent receptor family.</text>
</comment>
<dbReference type="Gene3D" id="2.40.170.20">
    <property type="entry name" value="TonB-dependent receptor, beta-barrel domain"/>
    <property type="match status" value="1"/>
</dbReference>
<dbReference type="InterPro" id="IPR012910">
    <property type="entry name" value="Plug_dom"/>
</dbReference>
<keyword evidence="4 7" id="KW-0812">Transmembrane</keyword>
<dbReference type="Gene3D" id="2.170.130.10">
    <property type="entry name" value="TonB-dependent receptor, plug domain"/>
    <property type="match status" value="1"/>
</dbReference>
<dbReference type="NCBIfam" id="TIGR04057">
    <property type="entry name" value="SusC_RagA_signa"/>
    <property type="match status" value="1"/>
</dbReference>
<sequence length="1063" mass="117804">MKKIFNLLFFFCVIPALVFAQNLQIKGKVTDAKDGSPLVGVTVKTQKNSGVMTDLDGKYTINAQKGDILSFSFLSMTTQTVKVESAKDINIALSDDDKILDEIVVVGYGTMKKRDLSGSVGQIKSEDLLKGNPTSSINQALQGRLAGVSVSQNDGAPGAGISITIRGTNSFSTNSQPLYIVDGIPYDVAATPTSSANDNNNQTANALAAINPHDIESVEVLKDASATAIYGSRGANGVVLITTKKGEKGSNKIEFTSNFSVSKIGKKVKMLDPVTYARYINEQTVNSGNYEGIPYTALPYSGTWQYQYLNGEIITSSGVYNPSPEDFNNYGIRKDQYGNETLVEGANWQNEIYQTGASQEYNLSVSGANEAGWYAFSGNYTDQSGIIKNSGYKRYALRTNIGRRLRSWLEIGTNINYTNSTTDFAKSNAYDYSIIRSALLFPTTYGPNMTRTESDELNWLASNPLIYVNTAKDQLKSNNVFSSSYAEIKFMDGLKFRQNLGLGYSGNNRFTYYNRQTQEGRDAKGKGGQSDNWWYSTTAESLLTFDKTFNTKHTLNAVGGFTYEQSNYGGKSMTATNFPNDITEYYDLSAGLNKGALVTNRGQAIMVSLLGRVNYSYDGKYIATVSFRRDGSSKLTSGHKFANFASGALAWRISDEKLIQDLKIFDNLKLRLSYGQTGNQGVSSYQTMEYLTPANYPVGGALTSGFAEVDWRGALNRLLKWERTDQYNAGLDISVLNSKVNFTIDAYYKKTNDLLQNVAIPSSSGFLNMWMNSGWVTNKGLEITGQFYPYSNKNFSWDINANISFNKNEIGGLNGDSFSERLWYGADNIFIRRNGAPIGAIYGYVEDGFYDNAAEVRADPQYANASDAKVKSMIGEIKYRDVNHDGVVNESDRVIIGDTNPDFIFGLTNNFKWKQFTLSFFFQGSVGNDIFNGNLLDVKMGNIANIPTDIYNSRWTEENKEGALWPKAVASYNRTMLVSDRYIENGSYLRLKNLNIGYSFKPKFKGVDNIYIYGSATNLFTISDYSWFDPDVNAFGSDSSRRGVDIYSYPSSRTYSIGLKLDF</sequence>
<feature type="domain" description="TonB-dependent receptor plug" evidence="9">
    <location>
        <begin position="112"/>
        <end position="238"/>
    </location>
</feature>
<keyword evidence="2 7" id="KW-0813">Transport</keyword>
<keyword evidence="8" id="KW-0732">Signal</keyword>
<dbReference type="AlphaFoldDB" id="A0A4Y8KX21"/>
<evidence type="ECO:0000256" key="4">
    <source>
        <dbReference type="ARBA" id="ARBA00022692"/>
    </source>
</evidence>
<comment type="caution">
    <text evidence="10">The sequence shown here is derived from an EMBL/GenBank/DDBJ whole genome shotgun (WGS) entry which is preliminary data.</text>
</comment>
<evidence type="ECO:0000256" key="3">
    <source>
        <dbReference type="ARBA" id="ARBA00022452"/>
    </source>
</evidence>
<dbReference type="STRING" id="1121485.GCA_000426485_01659"/>
<name>A0A4Y8KX21_9BACT</name>
<dbReference type="InterPro" id="IPR023996">
    <property type="entry name" value="TonB-dep_OMP_SusC/RagA"/>
</dbReference>
<dbReference type="FunFam" id="2.170.130.10:FF:000008">
    <property type="entry name" value="SusC/RagA family TonB-linked outer membrane protein"/>
    <property type="match status" value="1"/>
</dbReference>
<dbReference type="InterPro" id="IPR036942">
    <property type="entry name" value="Beta-barrel_TonB_sf"/>
</dbReference>
<keyword evidence="11" id="KW-1185">Reference proteome</keyword>
<dbReference type="Pfam" id="PF13715">
    <property type="entry name" value="CarbopepD_reg_2"/>
    <property type="match status" value="1"/>
</dbReference>
<gene>
    <name evidence="10" type="ORF">E2605_14980</name>
</gene>
<evidence type="ECO:0000259" key="9">
    <source>
        <dbReference type="Pfam" id="PF07715"/>
    </source>
</evidence>
<keyword evidence="10" id="KW-0675">Receptor</keyword>
<comment type="subcellular location">
    <subcellularLocation>
        <location evidence="1 7">Cell outer membrane</location>
        <topology evidence="1 7">Multi-pass membrane protein</topology>
    </subcellularLocation>
</comment>
<dbReference type="SUPFAM" id="SSF56935">
    <property type="entry name" value="Porins"/>
    <property type="match status" value="1"/>
</dbReference>
<proteinExistence type="inferred from homology"/>
<dbReference type="SUPFAM" id="SSF49464">
    <property type="entry name" value="Carboxypeptidase regulatory domain-like"/>
    <property type="match status" value="1"/>
</dbReference>
<evidence type="ECO:0000313" key="11">
    <source>
        <dbReference type="Proteomes" id="UP000297861"/>
    </source>
</evidence>
<accession>A0A4Y8KX21</accession>
<dbReference type="Proteomes" id="UP000297861">
    <property type="component" value="Unassembled WGS sequence"/>
</dbReference>
<keyword evidence="5 7" id="KW-0472">Membrane</keyword>
<evidence type="ECO:0000256" key="6">
    <source>
        <dbReference type="ARBA" id="ARBA00023237"/>
    </source>
</evidence>
<feature type="chain" id="PRO_5021315554" evidence="8">
    <location>
        <begin position="21"/>
        <end position="1063"/>
    </location>
</feature>
<evidence type="ECO:0000256" key="2">
    <source>
        <dbReference type="ARBA" id="ARBA00022448"/>
    </source>
</evidence>
<dbReference type="InterPro" id="IPR023997">
    <property type="entry name" value="TonB-dep_OMP_SusC/RagA_CS"/>
</dbReference>
<reference evidence="10 11" key="1">
    <citation type="submission" date="2019-03" db="EMBL/GenBank/DDBJ databases">
        <title>San Antonio Military Medical Center submission to MRSN (WRAIR), pending publication.</title>
        <authorList>
            <person name="Blyth D.M."/>
            <person name="Mccarthy S.L."/>
            <person name="Schall S.E."/>
            <person name="Stam J.A."/>
            <person name="Ong A.C."/>
            <person name="Mcgann P.T."/>
        </authorList>
    </citation>
    <scope>NUCLEOTIDE SEQUENCE [LARGE SCALE GENOMIC DNA]</scope>
    <source>
        <strain evidence="10 11">MRSN571793</strain>
    </source>
</reference>
<organism evidence="10 11">
    <name type="scientific">Dysgonomonas capnocytophagoides</name>
    <dbReference type="NCBI Taxonomy" id="45254"/>
    <lineage>
        <taxon>Bacteria</taxon>
        <taxon>Pseudomonadati</taxon>
        <taxon>Bacteroidota</taxon>
        <taxon>Bacteroidia</taxon>
        <taxon>Bacteroidales</taxon>
        <taxon>Dysgonomonadaceae</taxon>
        <taxon>Dysgonomonas</taxon>
    </lineage>
</organism>
<dbReference type="Pfam" id="PF07715">
    <property type="entry name" value="Plug"/>
    <property type="match status" value="1"/>
</dbReference>
<dbReference type="Gene3D" id="2.60.40.1120">
    <property type="entry name" value="Carboxypeptidase-like, regulatory domain"/>
    <property type="match status" value="1"/>
</dbReference>
<dbReference type="EMBL" id="SOML01000010">
    <property type="protein sequence ID" value="TFD94671.1"/>
    <property type="molecule type" value="Genomic_DNA"/>
</dbReference>
<dbReference type="RefSeq" id="WP_134437078.1">
    <property type="nucleotide sequence ID" value="NZ_SOML01000010.1"/>
</dbReference>
<keyword evidence="3 7" id="KW-1134">Transmembrane beta strand</keyword>
<evidence type="ECO:0000313" key="10">
    <source>
        <dbReference type="EMBL" id="TFD94671.1"/>
    </source>
</evidence>
<dbReference type="NCBIfam" id="TIGR04056">
    <property type="entry name" value="OMP_RagA_SusC"/>
    <property type="match status" value="1"/>
</dbReference>
<protein>
    <submittedName>
        <fullName evidence="10">TonB-dependent receptor</fullName>
    </submittedName>
</protein>
<dbReference type="GO" id="GO:0009279">
    <property type="term" value="C:cell outer membrane"/>
    <property type="evidence" value="ECO:0007669"/>
    <property type="project" value="UniProtKB-SubCell"/>
</dbReference>
<evidence type="ECO:0000256" key="5">
    <source>
        <dbReference type="ARBA" id="ARBA00023136"/>
    </source>
</evidence>
<keyword evidence="6 7" id="KW-0998">Cell outer membrane</keyword>
<dbReference type="InterPro" id="IPR039426">
    <property type="entry name" value="TonB-dep_rcpt-like"/>
</dbReference>
<dbReference type="InterPro" id="IPR008969">
    <property type="entry name" value="CarboxyPept-like_regulatory"/>
</dbReference>
<dbReference type="PROSITE" id="PS52016">
    <property type="entry name" value="TONB_DEPENDENT_REC_3"/>
    <property type="match status" value="1"/>
</dbReference>